<dbReference type="EMBL" id="QXGC01000062">
    <property type="protein sequence ID" value="KAE9251863.1"/>
    <property type="molecule type" value="Genomic_DNA"/>
</dbReference>
<evidence type="ECO:0000313" key="2">
    <source>
        <dbReference type="EMBL" id="KAE9251863.1"/>
    </source>
</evidence>
<feature type="non-terminal residue" evidence="2">
    <location>
        <position position="342"/>
    </location>
</feature>
<accession>A0A6G0PQ34</accession>
<proteinExistence type="predicted"/>
<feature type="region of interest" description="Disordered" evidence="1">
    <location>
        <begin position="253"/>
        <end position="342"/>
    </location>
</feature>
<name>A0A6G0PQ34_9STRA</name>
<dbReference type="Proteomes" id="UP000476176">
    <property type="component" value="Unassembled WGS sequence"/>
</dbReference>
<comment type="caution">
    <text evidence="2">The sequence shown here is derived from an EMBL/GenBank/DDBJ whole genome shotgun (WGS) entry which is preliminary data.</text>
</comment>
<feature type="compositionally biased region" description="Polar residues" evidence="1">
    <location>
        <begin position="256"/>
        <end position="267"/>
    </location>
</feature>
<feature type="compositionally biased region" description="Basic residues" evidence="1">
    <location>
        <begin position="309"/>
        <end position="322"/>
    </location>
</feature>
<feature type="region of interest" description="Disordered" evidence="1">
    <location>
        <begin position="1"/>
        <end position="125"/>
    </location>
</feature>
<reference evidence="2 3" key="1">
    <citation type="submission" date="2018-09" db="EMBL/GenBank/DDBJ databases">
        <title>Genomic investigation of the strawberry pathogen Phytophthora fragariae indicates pathogenicity is determined by transcriptional variation in three key races.</title>
        <authorList>
            <person name="Adams T.M."/>
            <person name="Armitage A.D."/>
            <person name="Sobczyk M.K."/>
            <person name="Bates H.J."/>
            <person name="Dunwell J.M."/>
            <person name="Nellist C.F."/>
            <person name="Harrison R.J."/>
        </authorList>
    </citation>
    <scope>NUCLEOTIDE SEQUENCE [LARGE SCALE GENOMIC DNA]</scope>
    <source>
        <strain evidence="2 3">BC-23</strain>
    </source>
</reference>
<feature type="compositionally biased region" description="Low complexity" evidence="1">
    <location>
        <begin position="72"/>
        <end position="92"/>
    </location>
</feature>
<gene>
    <name evidence="2" type="ORF">PF004_g2239</name>
</gene>
<protein>
    <submittedName>
        <fullName evidence="2">Uncharacterized protein</fullName>
    </submittedName>
</protein>
<organism evidence="2 3">
    <name type="scientific">Phytophthora fragariae</name>
    <dbReference type="NCBI Taxonomy" id="53985"/>
    <lineage>
        <taxon>Eukaryota</taxon>
        <taxon>Sar</taxon>
        <taxon>Stramenopiles</taxon>
        <taxon>Oomycota</taxon>
        <taxon>Peronosporomycetes</taxon>
        <taxon>Peronosporales</taxon>
        <taxon>Peronosporaceae</taxon>
        <taxon>Phytophthora</taxon>
    </lineage>
</organism>
<dbReference type="AlphaFoldDB" id="A0A6G0PQ34"/>
<feature type="compositionally biased region" description="Low complexity" evidence="1">
    <location>
        <begin position="27"/>
        <end position="54"/>
    </location>
</feature>
<evidence type="ECO:0000256" key="1">
    <source>
        <dbReference type="SAM" id="MobiDB-lite"/>
    </source>
</evidence>
<sequence>MTKTPVTPPGVLTRSQGPAMTPPGTPPRAARTDTSTLDTATTAASATTATQSAAGSITNAATMNPPSAGLNQPAPATTTSAASADTTAQQPARLLQPGVATQSAGGGDPATRLLPGGDGPATTTNSEMTTLVNAIHLMMSTVARLEARVGCMELARPTPMTHHEGVAPAQPGATAMAHAGDSDGGSTVCHDERSDVDGDGSGPYEPGGVRGHWIGSGDDWCCRRSIPATSRVYNKYTGTWDVREGRFWNGRYWQPTKKNQQSRTQQEGRSGGKRGMAGGDKRAKVCMVQAADDESSDGSATEAAPQLPQRKKQKAVVRKTKGAVRLAKAEPQSADTEQKANR</sequence>
<feature type="compositionally biased region" description="Polar residues" evidence="1">
    <location>
        <begin position="55"/>
        <end position="65"/>
    </location>
</feature>
<evidence type="ECO:0000313" key="3">
    <source>
        <dbReference type="Proteomes" id="UP000476176"/>
    </source>
</evidence>